<dbReference type="AlphaFoldDB" id="A0A6J4UUE9"/>
<evidence type="ECO:0000256" key="3">
    <source>
        <dbReference type="HAMAP-Rule" id="MF_00272"/>
    </source>
</evidence>
<protein>
    <recommendedName>
        <fullName evidence="3">Glycine cleavage system H protein</fullName>
    </recommendedName>
</protein>
<name>A0A6J4UUE9_9BACT</name>
<evidence type="ECO:0000256" key="2">
    <source>
        <dbReference type="ARBA" id="ARBA00022823"/>
    </source>
</evidence>
<comment type="similarity">
    <text evidence="1 3">Belongs to the GcvH family.</text>
</comment>
<organism evidence="6">
    <name type="scientific">uncultured Thermomicrobiales bacterium</name>
    <dbReference type="NCBI Taxonomy" id="1645740"/>
    <lineage>
        <taxon>Bacteria</taxon>
        <taxon>Pseudomonadati</taxon>
        <taxon>Thermomicrobiota</taxon>
        <taxon>Thermomicrobia</taxon>
        <taxon>Thermomicrobiales</taxon>
        <taxon>environmental samples</taxon>
    </lineage>
</organism>
<reference evidence="6" key="1">
    <citation type="submission" date="2020-02" db="EMBL/GenBank/DDBJ databases">
        <authorList>
            <person name="Meier V. D."/>
        </authorList>
    </citation>
    <scope>NUCLEOTIDE SEQUENCE</scope>
    <source>
        <strain evidence="6">AVDCRST_MAG33</strain>
    </source>
</reference>
<dbReference type="NCBIfam" id="TIGR00527">
    <property type="entry name" value="gcvH"/>
    <property type="match status" value="1"/>
</dbReference>
<proteinExistence type="inferred from homology"/>
<comment type="cofactor">
    <cofactor evidence="3">
        <name>(R)-lipoate</name>
        <dbReference type="ChEBI" id="CHEBI:83088"/>
    </cofactor>
    <text evidence="3">Binds 1 lipoyl cofactor covalently.</text>
</comment>
<dbReference type="InterPro" id="IPR003016">
    <property type="entry name" value="2-oxoA_DH_lipoyl-BS"/>
</dbReference>
<dbReference type="PROSITE" id="PS50968">
    <property type="entry name" value="BIOTINYL_LIPOYL"/>
    <property type="match status" value="1"/>
</dbReference>
<comment type="subunit">
    <text evidence="3">The glycine cleavage system is composed of four proteins: P, T, L and H.</text>
</comment>
<dbReference type="InterPro" id="IPR011053">
    <property type="entry name" value="Single_hybrid_motif"/>
</dbReference>
<dbReference type="Pfam" id="PF01597">
    <property type="entry name" value="GCV_H"/>
    <property type="match status" value="1"/>
</dbReference>
<dbReference type="InterPro" id="IPR017453">
    <property type="entry name" value="GCV_H_sub"/>
</dbReference>
<keyword evidence="2 3" id="KW-0450">Lipoyl</keyword>
<feature type="domain" description="Lipoyl-binding" evidence="5">
    <location>
        <begin position="22"/>
        <end position="104"/>
    </location>
</feature>
<dbReference type="NCBIfam" id="NF002270">
    <property type="entry name" value="PRK01202.1"/>
    <property type="match status" value="1"/>
</dbReference>
<feature type="modified residue" description="N6-lipoyllysine" evidence="3 4">
    <location>
        <position position="63"/>
    </location>
</feature>
<dbReference type="HAMAP" id="MF_00272">
    <property type="entry name" value="GcvH"/>
    <property type="match status" value="1"/>
</dbReference>
<evidence type="ECO:0000256" key="1">
    <source>
        <dbReference type="ARBA" id="ARBA00009249"/>
    </source>
</evidence>
<comment type="function">
    <text evidence="3">The glycine cleavage system catalyzes the degradation of glycine. The H protein shuttles the methylamine group of glycine from the P protein to the T protein.</text>
</comment>
<accession>A0A6J4UUE9</accession>
<evidence type="ECO:0000259" key="5">
    <source>
        <dbReference type="PROSITE" id="PS50968"/>
    </source>
</evidence>
<dbReference type="PANTHER" id="PTHR11715">
    <property type="entry name" value="GLYCINE CLEAVAGE SYSTEM H PROTEIN"/>
    <property type="match status" value="1"/>
</dbReference>
<dbReference type="EMBL" id="CADCWK010000133">
    <property type="protein sequence ID" value="CAA9556789.1"/>
    <property type="molecule type" value="Genomic_DNA"/>
</dbReference>
<dbReference type="SUPFAM" id="SSF51230">
    <property type="entry name" value="Single hybrid motif"/>
    <property type="match status" value="1"/>
</dbReference>
<dbReference type="CDD" id="cd06848">
    <property type="entry name" value="GCS_H"/>
    <property type="match status" value="1"/>
</dbReference>
<dbReference type="Gene3D" id="2.40.50.100">
    <property type="match status" value="1"/>
</dbReference>
<dbReference type="GO" id="GO:0005960">
    <property type="term" value="C:glycine cleavage complex"/>
    <property type="evidence" value="ECO:0007669"/>
    <property type="project" value="InterPro"/>
</dbReference>
<dbReference type="InterPro" id="IPR002930">
    <property type="entry name" value="GCV_H"/>
</dbReference>
<dbReference type="PROSITE" id="PS00189">
    <property type="entry name" value="LIPOYL"/>
    <property type="match status" value="1"/>
</dbReference>
<evidence type="ECO:0000256" key="4">
    <source>
        <dbReference type="PIRSR" id="PIRSR617453-50"/>
    </source>
</evidence>
<dbReference type="InterPro" id="IPR033753">
    <property type="entry name" value="GCV_H/Fam206"/>
</dbReference>
<dbReference type="PANTHER" id="PTHR11715:SF3">
    <property type="entry name" value="GLYCINE CLEAVAGE SYSTEM H PROTEIN-RELATED"/>
    <property type="match status" value="1"/>
</dbReference>
<dbReference type="GO" id="GO:0019464">
    <property type="term" value="P:glycine decarboxylation via glycine cleavage system"/>
    <property type="evidence" value="ECO:0007669"/>
    <property type="project" value="UniProtKB-UniRule"/>
</dbReference>
<dbReference type="InterPro" id="IPR000089">
    <property type="entry name" value="Biotin_lipoyl"/>
</dbReference>
<sequence length="129" mass="14094">MAAPTDRRYTRTHEWVLVEGDVATMGVTDHAQNELGDITYLELPDPGTEVEATKPLGVVESVKAASDVYSPVDGEIVERNDAILDSPEVVNSSPYEGAWLVKIRLANPAQVEDLMDADAYDVYEKESAV</sequence>
<gene>
    <name evidence="3" type="primary">gcvH</name>
    <name evidence="6" type="ORF">AVDCRST_MAG33-1347</name>
</gene>
<evidence type="ECO:0000313" key="6">
    <source>
        <dbReference type="EMBL" id="CAA9556789.1"/>
    </source>
</evidence>
<dbReference type="GO" id="GO:0005737">
    <property type="term" value="C:cytoplasm"/>
    <property type="evidence" value="ECO:0007669"/>
    <property type="project" value="TreeGrafter"/>
</dbReference>
<dbReference type="GO" id="GO:0009249">
    <property type="term" value="P:protein lipoylation"/>
    <property type="evidence" value="ECO:0007669"/>
    <property type="project" value="TreeGrafter"/>
</dbReference>